<accession>A0ABD3CC07</accession>
<feature type="compositionally biased region" description="Polar residues" evidence="5">
    <location>
        <begin position="191"/>
        <end position="202"/>
    </location>
</feature>
<dbReference type="PANTHER" id="PTHR31973:SF187">
    <property type="entry name" value="MUTATOR TRANSPOSASE MUDRA PROTEIN"/>
    <property type="match status" value="1"/>
</dbReference>
<evidence type="ECO:0000256" key="4">
    <source>
        <dbReference type="PROSITE-ProRule" id="PRU00325"/>
    </source>
</evidence>
<evidence type="ECO:0000256" key="3">
    <source>
        <dbReference type="ARBA" id="ARBA00022833"/>
    </source>
</evidence>
<protein>
    <recommendedName>
        <fullName evidence="6">SWIM-type domain-containing protein</fullName>
    </recommendedName>
</protein>
<feature type="region of interest" description="Disordered" evidence="5">
    <location>
        <begin position="132"/>
        <end position="212"/>
    </location>
</feature>
<dbReference type="GO" id="GO:0008270">
    <property type="term" value="F:zinc ion binding"/>
    <property type="evidence" value="ECO:0007669"/>
    <property type="project" value="UniProtKB-KW"/>
</dbReference>
<dbReference type="Pfam" id="PF03108">
    <property type="entry name" value="DBD_Tnp_Mut"/>
    <property type="match status" value="1"/>
</dbReference>
<evidence type="ECO:0000313" key="8">
    <source>
        <dbReference type="Proteomes" id="UP001632038"/>
    </source>
</evidence>
<dbReference type="InterPro" id="IPR007527">
    <property type="entry name" value="Znf_SWIM"/>
</dbReference>
<keyword evidence="1" id="KW-0479">Metal-binding</keyword>
<dbReference type="PANTHER" id="PTHR31973">
    <property type="entry name" value="POLYPROTEIN, PUTATIVE-RELATED"/>
    <property type="match status" value="1"/>
</dbReference>
<evidence type="ECO:0000259" key="6">
    <source>
        <dbReference type="PROSITE" id="PS50966"/>
    </source>
</evidence>
<evidence type="ECO:0000313" key="7">
    <source>
        <dbReference type="EMBL" id="KAL3627338.1"/>
    </source>
</evidence>
<gene>
    <name evidence="7" type="ORF">CASFOL_028701</name>
</gene>
<dbReference type="AlphaFoldDB" id="A0ABD3CC07"/>
<dbReference type="InterPro" id="IPR006564">
    <property type="entry name" value="Znf_PMZ"/>
</dbReference>
<dbReference type="PROSITE" id="PS50966">
    <property type="entry name" value="ZF_SWIM"/>
    <property type="match status" value="1"/>
</dbReference>
<dbReference type="EMBL" id="JAVIJP010000039">
    <property type="protein sequence ID" value="KAL3627338.1"/>
    <property type="molecule type" value="Genomic_DNA"/>
</dbReference>
<feature type="domain" description="SWIM-type" evidence="6">
    <location>
        <begin position="782"/>
        <end position="814"/>
    </location>
</feature>
<comment type="caution">
    <text evidence="7">The sequence shown here is derived from an EMBL/GenBank/DDBJ whole genome shotgun (WGS) entry which is preliminary data.</text>
</comment>
<dbReference type="Proteomes" id="UP001632038">
    <property type="component" value="Unassembled WGS sequence"/>
</dbReference>
<evidence type="ECO:0000256" key="5">
    <source>
        <dbReference type="SAM" id="MobiDB-lite"/>
    </source>
</evidence>
<evidence type="ECO:0000256" key="1">
    <source>
        <dbReference type="ARBA" id="ARBA00022723"/>
    </source>
</evidence>
<dbReference type="InterPro" id="IPR018289">
    <property type="entry name" value="MULE_transposase_dom"/>
</dbReference>
<name>A0ABD3CC07_9LAMI</name>
<dbReference type="SMART" id="SM00575">
    <property type="entry name" value="ZnF_PMZ"/>
    <property type="match status" value="1"/>
</dbReference>
<reference evidence="8" key="1">
    <citation type="journal article" date="2024" name="IScience">
        <title>Strigolactones Initiate the Formation of Haustorium-like Structures in Castilleja.</title>
        <authorList>
            <person name="Buerger M."/>
            <person name="Peterson D."/>
            <person name="Chory J."/>
        </authorList>
    </citation>
    <scope>NUCLEOTIDE SEQUENCE [LARGE SCALE GENOMIC DNA]</scope>
</reference>
<dbReference type="InterPro" id="IPR004332">
    <property type="entry name" value="Transposase_MuDR"/>
</dbReference>
<keyword evidence="2 4" id="KW-0863">Zinc-finger</keyword>
<dbReference type="Pfam" id="PF04434">
    <property type="entry name" value="SWIM"/>
    <property type="match status" value="1"/>
</dbReference>
<dbReference type="Pfam" id="PF10551">
    <property type="entry name" value="MULE"/>
    <property type="match status" value="1"/>
</dbReference>
<sequence length="910" mass="102302">MYVIWDGVWENVSGNKTFTGTETTHVKLKLNVTYSELLEKAYELTSLNRDEFDIEMTWWAKYDSKSLVVPVRNDDDVETLVSFNTERRCSIPLCLVFNKKKEMEMPKEPRESHNSNIPGLEHAGLVSTEQAVLGSAEQSGLGSAVKNGKGSTEQAGKGSTEQDGEGSTEQTGKGSTEQAEKGSTEHAGIGSTEQAGIGSTEQDGIGSTEPAGLRKSLVPYTLIDDFSPQYTDAIQEETSSGHCNGNEDWPYNLDDELENDPFFTGGDDDDVPMFESQNTAIRTSHELIQDSHLDNTIFLPIFENNGRTNVDDPGTSTQSIRKRKETSSSDTIDACSSVVGNDIFLNQVFTSRAELVLKLNKISILKNREFKTKWCDKRRFLAVCRDEKCPWRLRASPDGNLWIVKRYHKIHTCSVDLVKHSHRNATDHFVAEIIKDHFSNPTHVFPPAAVISEVKKSLFIDLSYHTAWRAREKAIGLVMGTPIESFAKLPAYFHRLKEVNPGTITHIERHEDGHFKYCFMSLGASQRGFLANIRPVIAIDGTFLRGKYGGTLLLATAMDGNKQLYPIAFGIVDSENNESWNWFLSKLHEIIGHVLDLVIISDRHKSIMKGVADVFPNAVHGICIFHLRMNVVAKFKKVDVAALLYKAGKTYDEAEHKSCMNAILRKDPRVYNYLTDDAKVEQWARVYFPGNRYSIMTTNIAESMNAVLKDVRTYPPVSLMDTIVTKLSEWYAKRREIAMKMNGPLTTWAEKRIIKRDELSRSYSTRRVNNVTYYVGDGKKNTVVDLNGRTCTCRRFQLDKLPCSHALAVAAVKEVSKFELSSPYYSSEYLLLAYSETIMPVGHEDEWNTPFEVSNPTLSIPKKVRGVGRPGNTSRILSQGEEPAHVLRCGKCKNKGHNRRTCKDPGNRIN</sequence>
<organism evidence="7 8">
    <name type="scientific">Castilleja foliolosa</name>
    <dbReference type="NCBI Taxonomy" id="1961234"/>
    <lineage>
        <taxon>Eukaryota</taxon>
        <taxon>Viridiplantae</taxon>
        <taxon>Streptophyta</taxon>
        <taxon>Embryophyta</taxon>
        <taxon>Tracheophyta</taxon>
        <taxon>Spermatophyta</taxon>
        <taxon>Magnoliopsida</taxon>
        <taxon>eudicotyledons</taxon>
        <taxon>Gunneridae</taxon>
        <taxon>Pentapetalae</taxon>
        <taxon>asterids</taxon>
        <taxon>lamiids</taxon>
        <taxon>Lamiales</taxon>
        <taxon>Orobanchaceae</taxon>
        <taxon>Pedicularideae</taxon>
        <taxon>Castillejinae</taxon>
        <taxon>Castilleja</taxon>
    </lineage>
</organism>
<evidence type="ECO:0000256" key="2">
    <source>
        <dbReference type="ARBA" id="ARBA00022771"/>
    </source>
</evidence>
<keyword evidence="3" id="KW-0862">Zinc</keyword>
<keyword evidence="8" id="KW-1185">Reference proteome</keyword>
<feature type="compositionally biased region" description="Polar residues" evidence="5">
    <location>
        <begin position="149"/>
        <end position="177"/>
    </location>
</feature>
<proteinExistence type="predicted"/>